<dbReference type="InterPro" id="IPR017853">
    <property type="entry name" value="GH"/>
</dbReference>
<dbReference type="Proteomes" id="UP000237662">
    <property type="component" value="Unassembled WGS sequence"/>
</dbReference>
<dbReference type="SUPFAM" id="SSF51445">
    <property type="entry name" value="(Trans)glycosidases"/>
    <property type="match status" value="1"/>
</dbReference>
<keyword evidence="2" id="KW-1185">Reference proteome</keyword>
<protein>
    <recommendedName>
        <fullName evidence="3">Glycosyl hydrolase family 2</fullName>
    </recommendedName>
</protein>
<accession>A0A2S6I4V4</accession>
<evidence type="ECO:0000313" key="1">
    <source>
        <dbReference type="EMBL" id="PPK86190.1"/>
    </source>
</evidence>
<name>A0A2S6I4V4_9BACT</name>
<dbReference type="Gene3D" id="3.20.20.80">
    <property type="entry name" value="Glycosidases"/>
    <property type="match status" value="1"/>
</dbReference>
<gene>
    <name evidence="1" type="ORF">CLV84_3111</name>
</gene>
<organism evidence="1 2">
    <name type="scientific">Neolewinella xylanilytica</name>
    <dbReference type="NCBI Taxonomy" id="1514080"/>
    <lineage>
        <taxon>Bacteria</taxon>
        <taxon>Pseudomonadati</taxon>
        <taxon>Bacteroidota</taxon>
        <taxon>Saprospiria</taxon>
        <taxon>Saprospirales</taxon>
        <taxon>Lewinellaceae</taxon>
        <taxon>Neolewinella</taxon>
    </lineage>
</organism>
<dbReference type="RefSeq" id="WP_170067724.1">
    <property type="nucleotide sequence ID" value="NZ_PTJC01000006.1"/>
</dbReference>
<reference evidence="1 2" key="1">
    <citation type="submission" date="2018-02" db="EMBL/GenBank/DDBJ databases">
        <title>Genomic Encyclopedia of Archaeal and Bacterial Type Strains, Phase II (KMG-II): from individual species to whole genera.</title>
        <authorList>
            <person name="Goeker M."/>
        </authorList>
    </citation>
    <scope>NUCLEOTIDE SEQUENCE [LARGE SCALE GENOMIC DNA]</scope>
    <source>
        <strain evidence="1 2">DSM 29526</strain>
    </source>
</reference>
<sequence>MGNLVSVCSCLILAFSGWCCSPSTDGEIAASGVRVGYTDSLGYTLYRNGEAFRIRGVSGHQRMELLRAYGGNTVRVYDPDSLGAVLDRAHQLGIAVVADLPIPAYRKADELATQQIHRVTPELLSVVERHHDHPALLYWILGNEVFNRGYSEEYVTAYNELVTAIQQRDSLHPISSTFNVYQLGYQKIRWAQPDIDFVSFNLFGNLPDLSSDLLLMLPLWRGPFVLTEWAYNGPWEATETSWSAPIESPNATKARQLRARYTEWVSPLYDNERMMGDMAFYWGHKTEATPTWYSYFTPEGEISEMAFTLGQVWKGTDASFPGPSVEYLLLNGRGQDVDHILTAGTEATVEVRFLQPPDAVDTVVWEIRKEDWQELGNAPALPAGSGQPFHRQRVDGAVFRVPNTEGPYRVYYQIRTSEGYFSASNLPFYVLSMEDAK</sequence>
<comment type="caution">
    <text evidence="1">The sequence shown here is derived from an EMBL/GenBank/DDBJ whole genome shotgun (WGS) entry which is preliminary data.</text>
</comment>
<evidence type="ECO:0000313" key="2">
    <source>
        <dbReference type="Proteomes" id="UP000237662"/>
    </source>
</evidence>
<evidence type="ECO:0008006" key="3">
    <source>
        <dbReference type="Google" id="ProtNLM"/>
    </source>
</evidence>
<dbReference type="EMBL" id="PTJC01000006">
    <property type="protein sequence ID" value="PPK86190.1"/>
    <property type="molecule type" value="Genomic_DNA"/>
</dbReference>
<proteinExistence type="predicted"/>
<dbReference type="AlphaFoldDB" id="A0A2S6I4V4"/>